<dbReference type="PANTHER" id="PTHR13817">
    <property type="entry name" value="TITIN"/>
    <property type="match status" value="1"/>
</dbReference>
<dbReference type="InterPro" id="IPR036116">
    <property type="entry name" value="FN3_sf"/>
</dbReference>
<dbReference type="GO" id="GO:0003993">
    <property type="term" value="F:acid phosphatase activity"/>
    <property type="evidence" value="ECO:0007669"/>
    <property type="project" value="InterPro"/>
</dbReference>
<dbReference type="Gene3D" id="1.10.1330.10">
    <property type="entry name" value="Dockerin domain"/>
    <property type="match status" value="1"/>
</dbReference>
<dbReference type="GO" id="GO:0046872">
    <property type="term" value="F:metal ion binding"/>
    <property type="evidence" value="ECO:0007669"/>
    <property type="project" value="InterPro"/>
</dbReference>
<dbReference type="InterPro" id="IPR016134">
    <property type="entry name" value="Dockerin_dom"/>
</dbReference>
<dbReference type="InterPro" id="IPR013783">
    <property type="entry name" value="Ig-like_fold"/>
</dbReference>
<evidence type="ECO:0008006" key="6">
    <source>
        <dbReference type="Google" id="ProtNLM"/>
    </source>
</evidence>
<evidence type="ECO:0000259" key="3">
    <source>
        <dbReference type="PROSITE" id="PS51766"/>
    </source>
</evidence>
<dbReference type="InterPro" id="IPR036439">
    <property type="entry name" value="Dockerin_dom_sf"/>
</dbReference>
<dbReference type="GO" id="GO:0030246">
    <property type="term" value="F:carbohydrate binding"/>
    <property type="evidence" value="ECO:0007669"/>
    <property type="project" value="InterPro"/>
</dbReference>
<feature type="domain" description="Fibronectin type-III" evidence="2">
    <location>
        <begin position="193"/>
        <end position="282"/>
    </location>
</feature>
<evidence type="ECO:0000259" key="2">
    <source>
        <dbReference type="PROSITE" id="PS50853"/>
    </source>
</evidence>
<dbReference type="InterPro" id="IPR003961">
    <property type="entry name" value="FN3_dom"/>
</dbReference>
<dbReference type="InterPro" id="IPR015914">
    <property type="entry name" value="PAPs_N"/>
</dbReference>
<protein>
    <recommendedName>
        <fullName evidence="6">Fibronectin type III domain-containing protein</fullName>
    </recommendedName>
</protein>
<feature type="domain" description="Fibronectin type-III" evidence="2">
    <location>
        <begin position="484"/>
        <end position="576"/>
    </location>
</feature>
<keyword evidence="1" id="KW-0677">Repeat</keyword>
<proteinExistence type="predicted"/>
<dbReference type="SUPFAM" id="SSF49384">
    <property type="entry name" value="Carbohydrate-binding domain"/>
    <property type="match status" value="1"/>
</dbReference>
<dbReference type="GO" id="GO:0004553">
    <property type="term" value="F:hydrolase activity, hydrolyzing O-glycosyl compounds"/>
    <property type="evidence" value="ECO:0007669"/>
    <property type="project" value="InterPro"/>
</dbReference>
<dbReference type="InterPro" id="IPR050964">
    <property type="entry name" value="Striated_Muscle_Regulatory"/>
</dbReference>
<dbReference type="Pfam" id="PF00963">
    <property type="entry name" value="Cohesin"/>
    <property type="match status" value="1"/>
</dbReference>
<dbReference type="Pfam" id="PF16656">
    <property type="entry name" value="Pur_ac_phosph_N"/>
    <property type="match status" value="2"/>
</dbReference>
<dbReference type="CDD" id="cd08547">
    <property type="entry name" value="Type_II_cohesin"/>
    <property type="match status" value="1"/>
</dbReference>
<dbReference type="EMBL" id="MHVI01000020">
    <property type="protein sequence ID" value="OHA91092.1"/>
    <property type="molecule type" value="Genomic_DNA"/>
</dbReference>
<dbReference type="SMART" id="SM00060">
    <property type="entry name" value="FN3"/>
    <property type="match status" value="4"/>
</dbReference>
<sequence length="725" mass="75207">MTEFQQIISALTATIMALQAAISGLPPSTQLAQVVSPVATIALSPSTASANVNNTFTVNITLNTGGQSAYGVDINRLRFNPSILQIVDTDAGTAGVQIAPGSLMPVTVINTVDNTGGSVQFSQLANPGSTFSGSGTLATVTFRAVSSGTANVTFDFTLGNSTDTNVAGLGGDLLASVGSGSYSGIALDITPPIISSISAGSITQSGATITWTTNEPADTQVEYGPSTSYGLQTVLNTSLVTSHSATLSGLSSATTYHYRVKSRDAAGNLAQSSNQTFTTTDTTAPSVPSGLTATVISSSQVNLSWTASTDNVGVTGYRVERCQGSTTCTSYIQIATPSTNSYSDRGLSASTIYRYRVRAVDAAGNLSSYSVAVSATTQAPPDTTPPTISLIALSNITTSSVTISWTTNEPADTQVEYGLTTSYGSQTVLNSSLVTSHSATLSGLSAGTQYNYRVRSRDAALNLGLSSNNVLSTQTLLDTTAPSIPSGLTANATSQSQIQLSWNTSTDPTGVGQAVSGVLEYQVFRGGTLLNTTVSTAYLDTNLTPGVTYSYQVTAVDNAGNISSRSSSVFATTPLLSLSVQRRVLVNLEGAPANRKNIMGTIEFIDPSNGEVVFQASINTNISGEYTIDVPSGLPGTVTFRPVILGYLSKVLTSVDLITTSVLDVNLPSLPVGDFNGDMIINSLDFSYMNGKWGVSDQLSDVNRDGTVNSLDFAYLSNNWLLIGE</sequence>
<dbReference type="SUPFAM" id="SSF49363">
    <property type="entry name" value="Purple acid phosphatase, N-terminal domain"/>
    <property type="match status" value="1"/>
</dbReference>
<dbReference type="InterPro" id="IPR002105">
    <property type="entry name" value="Dockerin_1_rpt"/>
</dbReference>
<dbReference type="Gene3D" id="2.60.40.680">
    <property type="match status" value="1"/>
</dbReference>
<evidence type="ECO:0000313" key="4">
    <source>
        <dbReference type="EMBL" id="OHA91092.1"/>
    </source>
</evidence>
<evidence type="ECO:0000256" key="1">
    <source>
        <dbReference type="ARBA" id="ARBA00022737"/>
    </source>
</evidence>
<dbReference type="CDD" id="cd14256">
    <property type="entry name" value="Dockerin_I"/>
    <property type="match status" value="1"/>
</dbReference>
<name>A0A1G2T1U2_9BACT</name>
<dbReference type="SUPFAM" id="SSF49265">
    <property type="entry name" value="Fibronectin type III"/>
    <property type="match status" value="2"/>
</dbReference>
<dbReference type="GO" id="GO:0000272">
    <property type="term" value="P:polysaccharide catabolic process"/>
    <property type="evidence" value="ECO:0007669"/>
    <property type="project" value="InterPro"/>
</dbReference>
<dbReference type="PANTHER" id="PTHR13817:SF73">
    <property type="entry name" value="FIBRONECTIN TYPE-III DOMAIN-CONTAINING PROTEIN"/>
    <property type="match status" value="1"/>
</dbReference>
<evidence type="ECO:0000313" key="5">
    <source>
        <dbReference type="Proteomes" id="UP000177746"/>
    </source>
</evidence>
<dbReference type="PROSITE" id="PS51766">
    <property type="entry name" value="DOCKERIN"/>
    <property type="match status" value="1"/>
</dbReference>
<comment type="caution">
    <text evidence="4">The sequence shown here is derived from an EMBL/GenBank/DDBJ whole genome shotgun (WGS) entry which is preliminary data.</text>
</comment>
<accession>A0A1G2T1U2</accession>
<dbReference type="CDD" id="cd00063">
    <property type="entry name" value="FN3"/>
    <property type="match status" value="4"/>
</dbReference>
<dbReference type="Proteomes" id="UP000177746">
    <property type="component" value="Unassembled WGS sequence"/>
</dbReference>
<dbReference type="InterPro" id="IPR002102">
    <property type="entry name" value="Cohesin_dom"/>
</dbReference>
<gene>
    <name evidence="4" type="ORF">A2665_01340</name>
</gene>
<feature type="domain" description="Fibronectin type-III" evidence="2">
    <location>
        <begin position="385"/>
        <end position="478"/>
    </location>
</feature>
<dbReference type="SUPFAM" id="SSF63446">
    <property type="entry name" value="Type I dockerin domain"/>
    <property type="match status" value="1"/>
</dbReference>
<dbReference type="Gene3D" id="2.60.40.10">
    <property type="entry name" value="Immunoglobulins"/>
    <property type="match status" value="4"/>
</dbReference>
<dbReference type="InterPro" id="IPR008965">
    <property type="entry name" value="CBM2/CBM3_carb-bd_dom_sf"/>
</dbReference>
<feature type="domain" description="Fibronectin type-III" evidence="2">
    <location>
        <begin position="287"/>
        <end position="380"/>
    </location>
</feature>
<reference evidence="4 5" key="1">
    <citation type="journal article" date="2016" name="Nat. Commun.">
        <title>Thousands of microbial genomes shed light on interconnected biogeochemical processes in an aquifer system.</title>
        <authorList>
            <person name="Anantharaman K."/>
            <person name="Brown C.T."/>
            <person name="Hug L.A."/>
            <person name="Sharon I."/>
            <person name="Castelle C.J."/>
            <person name="Probst A.J."/>
            <person name="Thomas B.C."/>
            <person name="Singh A."/>
            <person name="Wilkins M.J."/>
            <person name="Karaoz U."/>
            <person name="Brodie E.L."/>
            <person name="Williams K.H."/>
            <person name="Hubbard S.S."/>
            <person name="Banfield J.F."/>
        </authorList>
    </citation>
    <scope>NUCLEOTIDE SEQUENCE [LARGE SCALE GENOMIC DNA]</scope>
</reference>
<dbReference type="AlphaFoldDB" id="A0A1G2T1U2"/>
<dbReference type="InterPro" id="IPR008963">
    <property type="entry name" value="Purple_acid_Pase-like_N"/>
</dbReference>
<feature type="domain" description="Dockerin" evidence="3">
    <location>
        <begin position="668"/>
        <end position="725"/>
    </location>
</feature>
<organism evidence="4 5">
    <name type="scientific">Candidatus Zambryskibacteria bacterium RIFCSPHIGHO2_01_FULL_46_30</name>
    <dbReference type="NCBI Taxonomy" id="1802739"/>
    <lineage>
        <taxon>Bacteria</taxon>
        <taxon>Candidatus Zambryskiibacteriota</taxon>
    </lineage>
</organism>
<dbReference type="Pfam" id="PF00041">
    <property type="entry name" value="fn3"/>
    <property type="match status" value="2"/>
</dbReference>
<dbReference type="Pfam" id="PF00404">
    <property type="entry name" value="Dockerin_1"/>
    <property type="match status" value="1"/>
</dbReference>
<dbReference type="PROSITE" id="PS50853">
    <property type="entry name" value="FN3"/>
    <property type="match status" value="4"/>
</dbReference>